<accession>A0ABY4YDI8</accession>
<feature type="domain" description="LepB GAP" evidence="1">
    <location>
        <begin position="334"/>
        <end position="495"/>
    </location>
</feature>
<dbReference type="InterPro" id="IPR040519">
    <property type="entry name" value="LepB_N"/>
</dbReference>
<dbReference type="Proteomes" id="UP001057474">
    <property type="component" value="Plasmid pLlyPCM2298_1"/>
</dbReference>
<gene>
    <name evidence="3" type="ORF">J2N86_15165</name>
</gene>
<name>A0ABY4YDI8_9GAMM</name>
<dbReference type="Pfam" id="PF18172">
    <property type="entry name" value="LepB_GAP_N"/>
    <property type="match status" value="1"/>
</dbReference>
<sequence>MLIYQGKELTKVKSKEGGKNRNDADGFYADSNGVEYFVKKPQDKRELFTELFAGLLLQEFKNRGFVDKIYHASLICAQLIQFEDGSYGLIQPKVEFQELYKVIGTGYYDDSDRSPLWEMLYGPYSYLLLTQFKQYYGLAIALMFSLLLGDHSVHSGNVVCLEILSSMEKSFIQFARIDWGAAFRYYGHKKNNEDLLYPFEYQGFFNHKGYTKGYFLNYKRIKGLFPAIAIQAKQLLEKITKETFVSMINGILGNLPVDLVDNDIKEQLAKYLYIESFKNISFGERGDYQQFSDDLSEILMQRLNKMTELADFTNNSIEPNQQDYKENTPIIVRLSLSQAISFAEQMHLWFKVISFSDEKSIVDFNNIERTQLAAQFNRYLEAILRQVKRLDGANTVAKTKISKSSHSNSYLYRDLFSFKADLQPVCTPENEIKLPLQVGFWQLTEALLRASFNILITLRVLQETQSSTVHSKAAAIHLLFDALKEYLCNFNHIYQDWLNELEDTLWLLPDTQLAKICAKELPFINSSELINIVIKNSELRSRMKQAVYELGIENHELNSRRLA</sequence>
<evidence type="ECO:0000259" key="1">
    <source>
        <dbReference type="Pfam" id="PF18172"/>
    </source>
</evidence>
<organism evidence="3 4">
    <name type="scientific">Legionella lytica</name>
    <dbReference type="NCBI Taxonomy" id="96232"/>
    <lineage>
        <taxon>Bacteria</taxon>
        <taxon>Pseudomonadati</taxon>
        <taxon>Pseudomonadota</taxon>
        <taxon>Gammaproteobacteria</taxon>
        <taxon>Legionellales</taxon>
        <taxon>Legionellaceae</taxon>
        <taxon>Legionella</taxon>
    </lineage>
</organism>
<evidence type="ECO:0000259" key="2">
    <source>
        <dbReference type="Pfam" id="PF18640"/>
    </source>
</evidence>
<evidence type="ECO:0000313" key="3">
    <source>
        <dbReference type="EMBL" id="USQ15501.1"/>
    </source>
</evidence>
<feature type="domain" description="LepB N-terminal" evidence="2">
    <location>
        <begin position="126"/>
        <end position="308"/>
    </location>
</feature>
<dbReference type="Pfam" id="PF18640">
    <property type="entry name" value="LepB_N"/>
    <property type="match status" value="1"/>
</dbReference>
<keyword evidence="4" id="KW-1185">Reference proteome</keyword>
<dbReference type="InterPro" id="IPR041585">
    <property type="entry name" value="LepB_GAP_N"/>
</dbReference>
<reference evidence="3" key="1">
    <citation type="submission" date="2021-03" db="EMBL/GenBank/DDBJ databases">
        <title>Legionella lytica PCM 2298.</title>
        <authorList>
            <person name="Koper P."/>
        </authorList>
    </citation>
    <scope>NUCLEOTIDE SEQUENCE</scope>
    <source>
        <strain evidence="3">PCM 2298</strain>
        <plasmid evidence="3">pLlyPCM2298_1</plasmid>
    </source>
</reference>
<proteinExistence type="predicted"/>
<dbReference type="EMBL" id="CP071528">
    <property type="protein sequence ID" value="USQ15501.1"/>
    <property type="molecule type" value="Genomic_DNA"/>
</dbReference>
<dbReference type="Gene3D" id="1.20.120.1700">
    <property type="match status" value="2"/>
</dbReference>
<evidence type="ECO:0000313" key="4">
    <source>
        <dbReference type="Proteomes" id="UP001057474"/>
    </source>
</evidence>
<keyword evidence="3" id="KW-0614">Plasmid</keyword>
<geneLocation type="plasmid" evidence="3 4">
    <name>pLlyPCM2298_1</name>
</geneLocation>
<protein>
    <submittedName>
        <fullName evidence="3">Uncharacterized protein</fullName>
    </submittedName>
</protein>